<dbReference type="RefSeq" id="WP_256700548.1">
    <property type="nucleotide sequence ID" value="NZ_CP113787.1"/>
</dbReference>
<feature type="region of interest" description="Disordered" evidence="1">
    <location>
        <begin position="200"/>
        <end position="249"/>
    </location>
</feature>
<feature type="transmembrane region" description="Helical" evidence="2">
    <location>
        <begin position="172"/>
        <end position="196"/>
    </location>
</feature>
<feature type="domain" description="Leucine rich repeat variant" evidence="3">
    <location>
        <begin position="7"/>
        <end position="61"/>
    </location>
</feature>
<keyword evidence="2" id="KW-0812">Transmembrane</keyword>
<evidence type="ECO:0000313" key="4">
    <source>
        <dbReference type="EMBL" id="WAL43001.1"/>
    </source>
</evidence>
<keyword evidence="2" id="KW-1133">Transmembrane helix</keyword>
<dbReference type="AlphaFoldDB" id="A0AA47FGU2"/>
<feature type="compositionally biased region" description="Polar residues" evidence="1">
    <location>
        <begin position="210"/>
        <end position="220"/>
    </location>
</feature>
<evidence type="ECO:0000256" key="1">
    <source>
        <dbReference type="SAM" id="MobiDB-lite"/>
    </source>
</evidence>
<sequence length="369" mass="37937">MPAHTSDDERRATDPSTEPEVLEYLARAFPDLRPIVAANPAVPAVLREQILQMGSGDLPQVSPASPMSAGTASGSGGLRTAETAALPSVSTADYSSISPYAAIPVGTAPQTMVLGASSAASATASAPGSAPAPATMALPAATPASGTALAASAAPAPPLDPPTPRSSSHARLMTALIVVLILVVAAAGVLGGMLLANRRQPSETKADAVQSVSAAPTPTEGTAADQATQSSTEATTESEAASVPSNGPTLPASAKTYSYQYVETPSKNISCVLYDEGVGCSILERTYASSGMQDCSDREFSIVVLANRTEVRCGEEYLGKPGDTFHTLQYEQTTTFSDYACTSQTRGMTCWNTITGRGFTISRESHIRF</sequence>
<dbReference type="InterPro" id="IPR057893">
    <property type="entry name" value="LRV_2"/>
</dbReference>
<proteinExistence type="predicted"/>
<dbReference type="EMBL" id="CP113787">
    <property type="protein sequence ID" value="WAL43001.1"/>
    <property type="molecule type" value="Genomic_DNA"/>
</dbReference>
<gene>
    <name evidence="4" type="ORF">OFA60_00075</name>
</gene>
<evidence type="ECO:0000259" key="3">
    <source>
        <dbReference type="Pfam" id="PF25591"/>
    </source>
</evidence>
<keyword evidence="2" id="KW-0472">Membrane</keyword>
<protein>
    <submittedName>
        <fullName evidence="4">Serine/arginine repetitive matrix protein 1</fullName>
    </submittedName>
</protein>
<feature type="region of interest" description="Disordered" evidence="1">
    <location>
        <begin position="56"/>
        <end position="78"/>
    </location>
</feature>
<feature type="compositionally biased region" description="Polar residues" evidence="1">
    <location>
        <begin position="62"/>
        <end position="72"/>
    </location>
</feature>
<dbReference type="Pfam" id="PF25591">
    <property type="entry name" value="LRV_2"/>
    <property type="match status" value="1"/>
</dbReference>
<name>A0AA47FGU2_ACTNA</name>
<reference evidence="4" key="1">
    <citation type="submission" date="2022-11" db="EMBL/GenBank/DDBJ databases">
        <title>Dental biofilm bacteria. Genome sequencing and assembly.</title>
        <authorList>
            <person name="Robertsson C."/>
        </authorList>
    </citation>
    <scope>NUCLEOTIDE SEQUENCE</scope>
    <source>
        <strain evidence="4">CW</strain>
    </source>
</reference>
<evidence type="ECO:0000256" key="2">
    <source>
        <dbReference type="SAM" id="Phobius"/>
    </source>
</evidence>
<accession>A0AA47FGU2</accession>
<evidence type="ECO:0000313" key="5">
    <source>
        <dbReference type="Proteomes" id="UP001163127"/>
    </source>
</evidence>
<dbReference type="Proteomes" id="UP001163127">
    <property type="component" value="Chromosome"/>
</dbReference>
<feature type="compositionally biased region" description="Low complexity" evidence="1">
    <location>
        <begin position="222"/>
        <end position="242"/>
    </location>
</feature>
<organism evidence="4 5">
    <name type="scientific">Actinomyces naeslundii</name>
    <dbReference type="NCBI Taxonomy" id="1655"/>
    <lineage>
        <taxon>Bacteria</taxon>
        <taxon>Bacillati</taxon>
        <taxon>Actinomycetota</taxon>
        <taxon>Actinomycetes</taxon>
        <taxon>Actinomycetales</taxon>
        <taxon>Actinomycetaceae</taxon>
        <taxon>Actinomyces</taxon>
    </lineage>
</organism>